<dbReference type="Pfam" id="PF00076">
    <property type="entry name" value="RRM_1"/>
    <property type="match status" value="1"/>
</dbReference>
<dbReference type="SUPFAM" id="SSF54928">
    <property type="entry name" value="RNA-binding domain, RBD"/>
    <property type="match status" value="1"/>
</dbReference>
<dbReference type="EMBL" id="WKFB01000249">
    <property type="protein sequence ID" value="KAF6729896.1"/>
    <property type="molecule type" value="Genomic_DNA"/>
</dbReference>
<evidence type="ECO:0000313" key="4">
    <source>
        <dbReference type="EMBL" id="KAF6729896.1"/>
    </source>
</evidence>
<organism evidence="4 5">
    <name type="scientific">Oryzias melastigma</name>
    <name type="common">Marine medaka</name>
    <dbReference type="NCBI Taxonomy" id="30732"/>
    <lineage>
        <taxon>Eukaryota</taxon>
        <taxon>Metazoa</taxon>
        <taxon>Chordata</taxon>
        <taxon>Craniata</taxon>
        <taxon>Vertebrata</taxon>
        <taxon>Euteleostomi</taxon>
        <taxon>Actinopterygii</taxon>
        <taxon>Neopterygii</taxon>
        <taxon>Teleostei</taxon>
        <taxon>Neoteleostei</taxon>
        <taxon>Acanthomorphata</taxon>
        <taxon>Ovalentaria</taxon>
        <taxon>Atherinomorphae</taxon>
        <taxon>Beloniformes</taxon>
        <taxon>Adrianichthyidae</taxon>
        <taxon>Oryziinae</taxon>
        <taxon>Oryzias</taxon>
    </lineage>
</organism>
<dbReference type="GO" id="GO:1990904">
    <property type="term" value="C:ribonucleoprotein complex"/>
    <property type="evidence" value="ECO:0007669"/>
    <property type="project" value="UniProtKB-KW"/>
</dbReference>
<dbReference type="InterPro" id="IPR000504">
    <property type="entry name" value="RRM_dom"/>
</dbReference>
<sequence>MGKKIFVGGLKNDIFEFHLTQYFSQYGQVEKSEIIKDMVTGRNRGFGFVHFTDPSAADNAALEMFHTVIGHKVEVKKVLTKQEIQGEDGTWHIHMQPLWL</sequence>
<keyword evidence="4" id="KW-0687">Ribonucleoprotein</keyword>
<dbReference type="InterPro" id="IPR012677">
    <property type="entry name" value="Nucleotide-bd_a/b_plait_sf"/>
</dbReference>
<gene>
    <name evidence="4" type="ORF">FQA47_023339</name>
</gene>
<dbReference type="GO" id="GO:0003723">
    <property type="term" value="F:RNA binding"/>
    <property type="evidence" value="ECO:0007669"/>
    <property type="project" value="UniProtKB-UniRule"/>
</dbReference>
<evidence type="ECO:0000259" key="3">
    <source>
        <dbReference type="PROSITE" id="PS50102"/>
    </source>
</evidence>
<protein>
    <submittedName>
        <fullName evidence="4">Heterogeneous nuclear ribonucleoprotein A0</fullName>
    </submittedName>
</protein>
<dbReference type="PROSITE" id="PS50102">
    <property type="entry name" value="RRM"/>
    <property type="match status" value="1"/>
</dbReference>
<comment type="caution">
    <text evidence="4">The sequence shown here is derived from an EMBL/GenBank/DDBJ whole genome shotgun (WGS) entry which is preliminary data.</text>
</comment>
<dbReference type="InterPro" id="IPR052462">
    <property type="entry name" value="SLIRP/GR-RBP-like"/>
</dbReference>
<dbReference type="SMART" id="SM00360">
    <property type="entry name" value="RRM"/>
    <property type="match status" value="1"/>
</dbReference>
<evidence type="ECO:0000256" key="2">
    <source>
        <dbReference type="PROSITE-ProRule" id="PRU00176"/>
    </source>
</evidence>
<dbReference type="Proteomes" id="UP000646548">
    <property type="component" value="Unassembled WGS sequence"/>
</dbReference>
<keyword evidence="1 2" id="KW-0694">RNA-binding</keyword>
<dbReference type="InterPro" id="IPR035979">
    <property type="entry name" value="RBD_domain_sf"/>
</dbReference>
<dbReference type="Gene3D" id="3.30.70.330">
    <property type="match status" value="1"/>
</dbReference>
<feature type="domain" description="RRM" evidence="3">
    <location>
        <begin position="3"/>
        <end position="80"/>
    </location>
</feature>
<evidence type="ECO:0000256" key="1">
    <source>
        <dbReference type="ARBA" id="ARBA00022884"/>
    </source>
</evidence>
<name>A0A834CNI1_ORYME</name>
<dbReference type="AlphaFoldDB" id="A0A834CNI1"/>
<evidence type="ECO:0000313" key="5">
    <source>
        <dbReference type="Proteomes" id="UP000646548"/>
    </source>
</evidence>
<dbReference type="PANTHER" id="PTHR48027">
    <property type="entry name" value="HETEROGENEOUS NUCLEAR RIBONUCLEOPROTEIN 87F-RELATED"/>
    <property type="match status" value="1"/>
</dbReference>
<reference evidence="4" key="1">
    <citation type="journal article" name="BMC Genomics">
        <title>Long-read sequencing and de novo genome assembly of marine medaka (Oryzias melastigma).</title>
        <authorList>
            <person name="Liang P."/>
            <person name="Saqib H.S.A."/>
            <person name="Ni X."/>
            <person name="Shen Y."/>
        </authorList>
    </citation>
    <scope>NUCLEOTIDE SEQUENCE</scope>
    <source>
        <strain evidence="4">Bigg-433</strain>
    </source>
</reference>
<accession>A0A834CNI1</accession>
<proteinExistence type="predicted"/>